<dbReference type="InterPro" id="IPR048327">
    <property type="entry name" value="Dyp_perox_N"/>
</dbReference>
<keyword evidence="7" id="KW-0614">Plasmid</keyword>
<dbReference type="SUPFAM" id="SSF54909">
    <property type="entry name" value="Dimeric alpha+beta barrel"/>
    <property type="match status" value="1"/>
</dbReference>
<dbReference type="GO" id="GO:0005829">
    <property type="term" value="C:cytosol"/>
    <property type="evidence" value="ECO:0007669"/>
    <property type="project" value="TreeGrafter"/>
</dbReference>
<keyword evidence="2 7" id="KW-0575">Peroxidase</keyword>
<evidence type="ECO:0000313" key="8">
    <source>
        <dbReference type="Proteomes" id="UP001234585"/>
    </source>
</evidence>
<evidence type="ECO:0000256" key="3">
    <source>
        <dbReference type="ARBA" id="ARBA00022723"/>
    </source>
</evidence>
<dbReference type="Proteomes" id="UP001234585">
    <property type="component" value="Plasmid unnamed1"/>
</dbReference>
<evidence type="ECO:0000313" key="7">
    <source>
        <dbReference type="EMBL" id="WLR99392.1"/>
    </source>
</evidence>
<dbReference type="Pfam" id="PF20628">
    <property type="entry name" value="Dyp_perox_C"/>
    <property type="match status" value="1"/>
</dbReference>
<dbReference type="PROSITE" id="PS51404">
    <property type="entry name" value="DYP_PEROXIDASE"/>
    <property type="match status" value="1"/>
</dbReference>
<dbReference type="AlphaFoldDB" id="A0AA50D9I1"/>
<dbReference type="PANTHER" id="PTHR30521">
    <property type="entry name" value="DEFERROCHELATASE/PEROXIDASE"/>
    <property type="match status" value="1"/>
</dbReference>
<dbReference type="NCBIfam" id="TIGR01413">
    <property type="entry name" value="Dyp_perox_fam"/>
    <property type="match status" value="1"/>
</dbReference>
<geneLocation type="plasmid" evidence="7 8">
    <name>unnamed1</name>
</geneLocation>
<reference evidence="7 8" key="1">
    <citation type="submission" date="2023-08" db="EMBL/GenBank/DDBJ databases">
        <title>Pathogen: clinical or host-associated sample.</title>
        <authorList>
            <person name="Hergert J."/>
            <person name="Casey R."/>
            <person name="Wagner J."/>
            <person name="Young E.L."/>
            <person name="Oakeson K.F."/>
        </authorList>
    </citation>
    <scope>NUCLEOTIDE SEQUENCE [LARGE SCALE GENOMIC DNA]</scope>
    <source>
        <strain evidence="7 8">1760953</strain>
        <plasmid evidence="7 8">unnamed1</plasmid>
    </source>
</reference>
<evidence type="ECO:0000256" key="2">
    <source>
        <dbReference type="ARBA" id="ARBA00022559"/>
    </source>
</evidence>
<gene>
    <name evidence="7" type="ORF">Q9313_21645</name>
</gene>
<dbReference type="InterPro" id="IPR048328">
    <property type="entry name" value="Dyp_perox_C"/>
</dbReference>
<evidence type="ECO:0000256" key="4">
    <source>
        <dbReference type="ARBA" id="ARBA00023002"/>
    </source>
</evidence>
<organism evidence="7 8">
    <name type="scientific">Shinella sumterensis</name>
    <dbReference type="NCBI Taxonomy" id="1967501"/>
    <lineage>
        <taxon>Bacteria</taxon>
        <taxon>Pseudomonadati</taxon>
        <taxon>Pseudomonadota</taxon>
        <taxon>Alphaproteobacteria</taxon>
        <taxon>Hyphomicrobiales</taxon>
        <taxon>Rhizobiaceae</taxon>
        <taxon>Shinella</taxon>
    </lineage>
</organism>
<protein>
    <submittedName>
        <fullName evidence="7">Dyp-type peroxidase</fullName>
    </submittedName>
</protein>
<keyword evidence="3" id="KW-0479">Metal-binding</keyword>
<dbReference type="InterPro" id="IPR006314">
    <property type="entry name" value="Dyp_peroxidase"/>
</dbReference>
<comment type="similarity">
    <text evidence="6">Belongs to the DyP-type peroxidase family.</text>
</comment>
<keyword evidence="4" id="KW-0560">Oxidoreductase</keyword>
<comment type="cofactor">
    <cofactor evidence="1">
        <name>heme b</name>
        <dbReference type="ChEBI" id="CHEBI:60344"/>
    </cofactor>
</comment>
<accession>A0AA50D9I1</accession>
<sequence length="350" mass="37834">MDAVLPSVLPQPVAARLTKAAIFLVVTLQPGREAESAVRKLCADLSGLLRAVGFRDLEGGLSCVLGIGSDAWDRLFGAPRPRDLHPFREIRGKHHAVATPGDLLFHIRATRMDLCFELATHIMSRLGGFVATEDEVHGFSYFDDRDLIGFVDGTENPVDGAAVAATIIGAEDPDFAGGSYVIVQKYLHDLPAWNRVPVAEQERIIGREKLSDIELDDAAKPSYAHNVLTSIEENGEPLEILRDNMPFGDVGKGEFGTYFIGYARSPHRIERMLDNMFIGLPPGNYDRLLDFSRAVTGTLFFVPAASFLDAVVPDAGPAPAAAAPPATEPTPPRRDGSLGIGSLRKGVSHE</sequence>
<dbReference type="RefSeq" id="WP_306038771.1">
    <property type="nucleotide sequence ID" value="NZ_CP132303.1"/>
</dbReference>
<dbReference type="InterPro" id="IPR011008">
    <property type="entry name" value="Dimeric_a/b-barrel"/>
</dbReference>
<dbReference type="PANTHER" id="PTHR30521:SF0">
    <property type="entry name" value="DYP-TYPE PEROXIDASE FAMILY PROTEIN"/>
    <property type="match status" value="1"/>
</dbReference>
<keyword evidence="8" id="KW-1185">Reference proteome</keyword>
<dbReference type="GO" id="GO:0004601">
    <property type="term" value="F:peroxidase activity"/>
    <property type="evidence" value="ECO:0007669"/>
    <property type="project" value="UniProtKB-KW"/>
</dbReference>
<dbReference type="EMBL" id="CP132303">
    <property type="protein sequence ID" value="WLR99392.1"/>
    <property type="molecule type" value="Genomic_DNA"/>
</dbReference>
<proteinExistence type="inferred from homology"/>
<dbReference type="GO" id="GO:0046872">
    <property type="term" value="F:metal ion binding"/>
    <property type="evidence" value="ECO:0007669"/>
    <property type="project" value="UniProtKB-KW"/>
</dbReference>
<keyword evidence="5" id="KW-0408">Iron</keyword>
<evidence type="ECO:0000256" key="5">
    <source>
        <dbReference type="ARBA" id="ARBA00023004"/>
    </source>
</evidence>
<dbReference type="Pfam" id="PF04261">
    <property type="entry name" value="Dyp_perox_N"/>
    <property type="match status" value="1"/>
</dbReference>
<evidence type="ECO:0000256" key="6">
    <source>
        <dbReference type="ARBA" id="ARBA00025737"/>
    </source>
</evidence>
<dbReference type="GO" id="GO:0020037">
    <property type="term" value="F:heme binding"/>
    <property type="evidence" value="ECO:0007669"/>
    <property type="project" value="InterPro"/>
</dbReference>
<name>A0AA50D9I1_9HYPH</name>
<evidence type="ECO:0000256" key="1">
    <source>
        <dbReference type="ARBA" id="ARBA00001970"/>
    </source>
</evidence>